<accession>A0A1Y1I575</accession>
<gene>
    <name evidence="9" type="ORF">KFL_002700190</name>
</gene>
<dbReference type="STRING" id="105231.A0A1Y1I575"/>
<dbReference type="OMA" id="RNSEAIP"/>
<dbReference type="NCBIfam" id="TIGR01297">
    <property type="entry name" value="CDF"/>
    <property type="match status" value="1"/>
</dbReference>
<dbReference type="PANTHER" id="PTHR43840">
    <property type="entry name" value="MITOCHONDRIAL METAL TRANSPORTER 1-RELATED"/>
    <property type="match status" value="1"/>
</dbReference>
<dbReference type="GO" id="GO:0016020">
    <property type="term" value="C:membrane"/>
    <property type="evidence" value="ECO:0000318"/>
    <property type="project" value="GO_Central"/>
</dbReference>
<feature type="region of interest" description="Disordered" evidence="6">
    <location>
        <begin position="475"/>
        <end position="502"/>
    </location>
</feature>
<keyword evidence="4" id="KW-1133">Transmembrane helix</keyword>
<dbReference type="AlphaFoldDB" id="A0A1Y1I575"/>
<feature type="compositionally biased region" description="Basic and acidic residues" evidence="6">
    <location>
        <begin position="475"/>
        <end position="484"/>
    </location>
</feature>
<evidence type="ECO:0000259" key="8">
    <source>
        <dbReference type="Pfam" id="PF16916"/>
    </source>
</evidence>
<dbReference type="InterPro" id="IPR027470">
    <property type="entry name" value="Cation_efflux_CTD"/>
</dbReference>
<evidence type="ECO:0000256" key="3">
    <source>
        <dbReference type="ARBA" id="ARBA00022692"/>
    </source>
</evidence>
<comment type="subcellular location">
    <subcellularLocation>
        <location evidence="1">Membrane</location>
        <topology evidence="1">Multi-pass membrane protein</topology>
    </subcellularLocation>
</comment>
<dbReference type="Gene3D" id="3.30.70.1350">
    <property type="entry name" value="Cation efflux protein, cytoplasmic domain"/>
    <property type="match status" value="2"/>
</dbReference>
<organism evidence="9 10">
    <name type="scientific">Klebsormidium nitens</name>
    <name type="common">Green alga</name>
    <name type="synonym">Ulothrix nitens</name>
    <dbReference type="NCBI Taxonomy" id="105231"/>
    <lineage>
        <taxon>Eukaryota</taxon>
        <taxon>Viridiplantae</taxon>
        <taxon>Streptophyta</taxon>
        <taxon>Klebsormidiophyceae</taxon>
        <taxon>Klebsormidiales</taxon>
        <taxon>Klebsormidiaceae</taxon>
        <taxon>Klebsormidium</taxon>
    </lineage>
</organism>
<dbReference type="InterPro" id="IPR027469">
    <property type="entry name" value="Cation_efflux_TMD_sf"/>
</dbReference>
<feature type="domain" description="Cation efflux protein transmembrane" evidence="7">
    <location>
        <begin position="166"/>
        <end position="392"/>
    </location>
</feature>
<dbReference type="InterPro" id="IPR036837">
    <property type="entry name" value="Cation_efflux_CTD_sf"/>
</dbReference>
<evidence type="ECO:0000259" key="7">
    <source>
        <dbReference type="Pfam" id="PF01545"/>
    </source>
</evidence>
<feature type="domain" description="Cation efflux protein cytoplasmic" evidence="8">
    <location>
        <begin position="398"/>
        <end position="473"/>
    </location>
</feature>
<dbReference type="InterPro" id="IPR050291">
    <property type="entry name" value="CDF_Transporter"/>
</dbReference>
<keyword evidence="2" id="KW-0813">Transport</keyword>
<reference evidence="9 10" key="1">
    <citation type="journal article" date="2014" name="Nat. Commun.">
        <title>Klebsormidium flaccidum genome reveals primary factors for plant terrestrial adaptation.</title>
        <authorList>
            <person name="Hori K."/>
            <person name="Maruyama F."/>
            <person name="Fujisawa T."/>
            <person name="Togashi T."/>
            <person name="Yamamoto N."/>
            <person name="Seo M."/>
            <person name="Sato S."/>
            <person name="Yamada T."/>
            <person name="Mori H."/>
            <person name="Tajima N."/>
            <person name="Moriyama T."/>
            <person name="Ikeuchi M."/>
            <person name="Watanabe M."/>
            <person name="Wada H."/>
            <person name="Kobayashi K."/>
            <person name="Saito M."/>
            <person name="Masuda T."/>
            <person name="Sasaki-Sekimoto Y."/>
            <person name="Mashiguchi K."/>
            <person name="Awai K."/>
            <person name="Shimojima M."/>
            <person name="Masuda S."/>
            <person name="Iwai M."/>
            <person name="Nobusawa T."/>
            <person name="Narise T."/>
            <person name="Kondo S."/>
            <person name="Saito H."/>
            <person name="Sato R."/>
            <person name="Murakawa M."/>
            <person name="Ihara Y."/>
            <person name="Oshima-Yamada Y."/>
            <person name="Ohtaka K."/>
            <person name="Satoh M."/>
            <person name="Sonobe K."/>
            <person name="Ishii M."/>
            <person name="Ohtani R."/>
            <person name="Kanamori-Sato M."/>
            <person name="Honoki R."/>
            <person name="Miyazaki D."/>
            <person name="Mochizuki H."/>
            <person name="Umetsu J."/>
            <person name="Higashi K."/>
            <person name="Shibata D."/>
            <person name="Kamiya Y."/>
            <person name="Sato N."/>
            <person name="Nakamura Y."/>
            <person name="Tabata S."/>
            <person name="Ida S."/>
            <person name="Kurokawa K."/>
            <person name="Ohta H."/>
        </authorList>
    </citation>
    <scope>NUCLEOTIDE SEQUENCE [LARGE SCALE GENOMIC DNA]</scope>
    <source>
        <strain evidence="9 10">NIES-2285</strain>
    </source>
</reference>
<dbReference type="InterPro" id="IPR002524">
    <property type="entry name" value="Cation_efflux"/>
</dbReference>
<dbReference type="Pfam" id="PF01545">
    <property type="entry name" value="Cation_efflux"/>
    <property type="match status" value="1"/>
</dbReference>
<keyword evidence="10" id="KW-1185">Reference proteome</keyword>
<evidence type="ECO:0000256" key="5">
    <source>
        <dbReference type="ARBA" id="ARBA00023136"/>
    </source>
</evidence>
<proteinExistence type="predicted"/>
<dbReference type="Proteomes" id="UP000054558">
    <property type="component" value="Unassembled WGS sequence"/>
</dbReference>
<name>A0A1Y1I575_KLENI</name>
<evidence type="ECO:0000256" key="6">
    <source>
        <dbReference type="SAM" id="MobiDB-lite"/>
    </source>
</evidence>
<sequence length="632" mass="66064">MAFLRPSFLLPGRYIRCFLLSGPGLDNVHILARPASNDGETDCDPAAPIAGVPRMAARPAPAAGQHWVHAGRAAGQDWRQHAYHSRSSPLPLIGAHRGVVQRDDEIVGSGGGQARSGTAFQGAPSTMFPKAPGWPSVGRVRTHMGHSHDHAAHEPVTSEGEKVVRLGFWSDIGLTIGKAGAGYISGSTAMLADAAHSFSDIALSGVSWWSVRAAAVPKDKEHPYGHGKYESLGAFGVSVLLIATGAGIAWNALEALQAAMGPALALAASSLPDALSAAQAAVTSGHDHGGHSHAIDTGNLGVALAAALLSIGVKEGLYWRTKAVGEQTGSQLLMANAWHHRSDALSSLVALVGVGGAYLGVPWLDPVAGMLLAGMIVKAGLDISTNSVKELVDASVPDPVLTSLRDTAMAVPEVKGCHRVRARKMGSNIVGDLTIDVAPFLSVSAAHNVAEVVRLALLRKNPSLVDVIVHVEPDDAAHDDELPPHRASSARSSGNGAGPDWNEAHVESVAGRENAHAHQAVREQEDGLNRHREQLPLQSDVEAQIRERVSSSFPEVVAVTHVTCHFLERGTIARITIQVDPAMTVEAAARLGRQLEADLERSLADVAEADVHLELNSHAPGATPLGASSVTT</sequence>
<dbReference type="Pfam" id="PF16916">
    <property type="entry name" value="ZT_dimer"/>
    <property type="match status" value="2"/>
</dbReference>
<dbReference type="GO" id="GO:0008324">
    <property type="term" value="F:monoatomic cation transmembrane transporter activity"/>
    <property type="evidence" value="ECO:0000318"/>
    <property type="project" value="GO_Central"/>
</dbReference>
<keyword evidence="5" id="KW-0472">Membrane</keyword>
<evidence type="ECO:0000256" key="4">
    <source>
        <dbReference type="ARBA" id="ARBA00022989"/>
    </source>
</evidence>
<dbReference type="OrthoDB" id="435980at2759"/>
<evidence type="ECO:0000256" key="2">
    <source>
        <dbReference type="ARBA" id="ARBA00022448"/>
    </source>
</evidence>
<evidence type="ECO:0000256" key="1">
    <source>
        <dbReference type="ARBA" id="ARBA00004141"/>
    </source>
</evidence>
<protein>
    <submittedName>
        <fullName evidence="9">Cation efflux family protein</fullName>
    </submittedName>
</protein>
<dbReference type="SUPFAM" id="SSF160240">
    <property type="entry name" value="Cation efflux protein cytoplasmic domain-like"/>
    <property type="match status" value="2"/>
</dbReference>
<dbReference type="EMBL" id="DF237219">
    <property type="protein sequence ID" value="GAQ86100.1"/>
    <property type="molecule type" value="Genomic_DNA"/>
</dbReference>
<dbReference type="FunFam" id="1.20.1510.10:FF:000023">
    <property type="entry name" value="Metal tolerance protein C1"/>
    <property type="match status" value="1"/>
</dbReference>
<dbReference type="Gene3D" id="1.20.1510.10">
    <property type="entry name" value="Cation efflux protein transmembrane domain"/>
    <property type="match status" value="1"/>
</dbReference>
<feature type="domain" description="Cation efflux protein cytoplasmic" evidence="8">
    <location>
        <begin position="539"/>
        <end position="614"/>
    </location>
</feature>
<dbReference type="PANTHER" id="PTHR43840:SF15">
    <property type="entry name" value="MITOCHONDRIAL METAL TRANSPORTER 1-RELATED"/>
    <property type="match status" value="1"/>
</dbReference>
<keyword evidence="3" id="KW-0812">Transmembrane</keyword>
<evidence type="ECO:0000313" key="10">
    <source>
        <dbReference type="Proteomes" id="UP000054558"/>
    </source>
</evidence>
<evidence type="ECO:0000313" key="9">
    <source>
        <dbReference type="EMBL" id="GAQ86100.1"/>
    </source>
</evidence>
<dbReference type="SUPFAM" id="SSF161111">
    <property type="entry name" value="Cation efflux protein transmembrane domain-like"/>
    <property type="match status" value="1"/>
</dbReference>
<dbReference type="InterPro" id="IPR058533">
    <property type="entry name" value="Cation_efflux_TM"/>
</dbReference>